<organism evidence="4 5">
    <name type="scientific">Diaphorina citri</name>
    <name type="common">Asian citrus psyllid</name>
    <dbReference type="NCBI Taxonomy" id="121845"/>
    <lineage>
        <taxon>Eukaryota</taxon>
        <taxon>Metazoa</taxon>
        <taxon>Ecdysozoa</taxon>
        <taxon>Arthropoda</taxon>
        <taxon>Hexapoda</taxon>
        <taxon>Insecta</taxon>
        <taxon>Pterygota</taxon>
        <taxon>Neoptera</taxon>
        <taxon>Paraneoptera</taxon>
        <taxon>Hemiptera</taxon>
        <taxon>Sternorrhyncha</taxon>
        <taxon>Psylloidea</taxon>
        <taxon>Psyllidae</taxon>
        <taxon>Diaphorininae</taxon>
        <taxon>Diaphorina</taxon>
    </lineage>
</organism>
<proteinExistence type="inferred from homology"/>
<dbReference type="Gene3D" id="3.40.50.2000">
    <property type="entry name" value="Glycogen Phosphorylase B"/>
    <property type="match status" value="1"/>
</dbReference>
<dbReference type="KEGG" id="dci:103507580"/>
<dbReference type="InterPro" id="IPR050271">
    <property type="entry name" value="UDP-glycosyltransferase"/>
</dbReference>
<sequence>MSGHVKFLTYELAFLKAFSKIPQRVLWKFEDNDTSIFKPYKNIRTSSWMPQRDIFAHPNMKLFISHGGLLGISTHLVAPASTQFVWSFKEIHIYILLN</sequence>
<evidence type="ECO:0000256" key="2">
    <source>
        <dbReference type="ARBA" id="ARBA00022676"/>
    </source>
</evidence>
<dbReference type="STRING" id="121845.A0A1S3CY84"/>
<keyword evidence="4" id="KW-1185">Reference proteome</keyword>
<accession>A0A1S3CY84</accession>
<evidence type="ECO:0000256" key="3">
    <source>
        <dbReference type="ARBA" id="ARBA00022679"/>
    </source>
</evidence>
<dbReference type="SUPFAM" id="SSF53756">
    <property type="entry name" value="UDP-Glycosyltransferase/glycogen phosphorylase"/>
    <property type="match status" value="1"/>
</dbReference>
<dbReference type="InterPro" id="IPR002213">
    <property type="entry name" value="UDP_glucos_trans"/>
</dbReference>
<comment type="similarity">
    <text evidence="1">Belongs to the UDP-glycosyltransferase family.</text>
</comment>
<dbReference type="GO" id="GO:0008194">
    <property type="term" value="F:UDP-glycosyltransferase activity"/>
    <property type="evidence" value="ECO:0007669"/>
    <property type="project" value="InterPro"/>
</dbReference>
<reference evidence="5" key="1">
    <citation type="submission" date="2025-08" db="UniProtKB">
        <authorList>
            <consortium name="RefSeq"/>
        </authorList>
    </citation>
    <scope>IDENTIFICATION</scope>
</reference>
<evidence type="ECO:0000256" key="1">
    <source>
        <dbReference type="ARBA" id="ARBA00009995"/>
    </source>
</evidence>
<evidence type="ECO:0000313" key="4">
    <source>
        <dbReference type="Proteomes" id="UP000079169"/>
    </source>
</evidence>
<dbReference type="RefSeq" id="XP_008470293.1">
    <property type="nucleotide sequence ID" value="XM_008472071.1"/>
</dbReference>
<dbReference type="PaxDb" id="121845-A0A1S3CY84"/>
<dbReference type="Pfam" id="PF00201">
    <property type="entry name" value="UDPGT"/>
    <property type="match status" value="1"/>
</dbReference>
<keyword evidence="2" id="KW-0328">Glycosyltransferase</keyword>
<evidence type="ECO:0000313" key="5">
    <source>
        <dbReference type="RefSeq" id="XP_008470293.1"/>
    </source>
</evidence>
<protein>
    <submittedName>
        <fullName evidence="5">UDP-glucuronosyltransferase-like</fullName>
    </submittedName>
</protein>
<dbReference type="GeneID" id="103507580"/>
<name>A0A1S3CY84_DIACI</name>
<dbReference type="PANTHER" id="PTHR48043:SF159">
    <property type="entry name" value="EG:EG0003.4 PROTEIN-RELATED"/>
    <property type="match status" value="1"/>
</dbReference>
<dbReference type="Proteomes" id="UP000079169">
    <property type="component" value="Unplaced"/>
</dbReference>
<dbReference type="AlphaFoldDB" id="A0A1S3CY84"/>
<gene>
    <name evidence="5" type="primary">LOC103507580</name>
</gene>
<dbReference type="PANTHER" id="PTHR48043">
    <property type="entry name" value="EG:EG0003.4 PROTEIN-RELATED"/>
    <property type="match status" value="1"/>
</dbReference>
<keyword evidence="3" id="KW-0808">Transferase</keyword>